<protein>
    <submittedName>
        <fullName evidence="2">Uncharacterized protein</fullName>
    </submittedName>
</protein>
<comment type="caution">
    <text evidence="2">The sequence shown here is derived from an EMBL/GenBank/DDBJ whole genome shotgun (WGS) entry which is preliminary data.</text>
</comment>
<accession>A0ABW6T3B4</accession>
<proteinExistence type="predicted"/>
<dbReference type="RefSeq" id="WP_387417898.1">
    <property type="nucleotide sequence ID" value="NZ_JBIASD010000053.1"/>
</dbReference>
<keyword evidence="3" id="KW-1185">Reference proteome</keyword>
<sequence>MCDRTSPDAAAVPSRGRMWARVGRMLVVVMAALGLFSANAASCCTLDQAHHVHHHHAAAGTPCPDDDDGGGCGDLPHHSECCDEAVALWARTVDGYDPLHATAATVVVLPVAPRLPSRPAPPPSLRVPCGGDRVALCVLRI</sequence>
<dbReference type="Proteomes" id="UP001602013">
    <property type="component" value="Unassembled WGS sequence"/>
</dbReference>
<evidence type="ECO:0000256" key="1">
    <source>
        <dbReference type="SAM" id="SignalP"/>
    </source>
</evidence>
<name>A0ABW6T3B4_9ACTN</name>
<gene>
    <name evidence="2" type="ORF">ACFYXI_39720</name>
</gene>
<dbReference type="EMBL" id="JBIASD010000053">
    <property type="protein sequence ID" value="MFF3671731.1"/>
    <property type="molecule type" value="Genomic_DNA"/>
</dbReference>
<organism evidence="2 3">
    <name type="scientific">Microtetraspora malaysiensis</name>
    <dbReference type="NCBI Taxonomy" id="161358"/>
    <lineage>
        <taxon>Bacteria</taxon>
        <taxon>Bacillati</taxon>
        <taxon>Actinomycetota</taxon>
        <taxon>Actinomycetes</taxon>
        <taxon>Streptosporangiales</taxon>
        <taxon>Streptosporangiaceae</taxon>
        <taxon>Microtetraspora</taxon>
    </lineage>
</organism>
<keyword evidence="1" id="KW-0732">Signal</keyword>
<feature type="signal peptide" evidence="1">
    <location>
        <begin position="1"/>
        <end position="40"/>
    </location>
</feature>
<feature type="chain" id="PRO_5047345485" evidence="1">
    <location>
        <begin position="41"/>
        <end position="141"/>
    </location>
</feature>
<reference evidence="2 3" key="1">
    <citation type="submission" date="2024-10" db="EMBL/GenBank/DDBJ databases">
        <title>The Natural Products Discovery Center: Release of the First 8490 Sequenced Strains for Exploring Actinobacteria Biosynthetic Diversity.</title>
        <authorList>
            <person name="Kalkreuter E."/>
            <person name="Kautsar S.A."/>
            <person name="Yang D."/>
            <person name="Bader C.D."/>
            <person name="Teijaro C.N."/>
            <person name="Fluegel L."/>
            <person name="Davis C.M."/>
            <person name="Simpson J.R."/>
            <person name="Lauterbach L."/>
            <person name="Steele A.D."/>
            <person name="Gui C."/>
            <person name="Meng S."/>
            <person name="Li G."/>
            <person name="Viehrig K."/>
            <person name="Ye F."/>
            <person name="Su P."/>
            <person name="Kiefer A.F."/>
            <person name="Nichols A."/>
            <person name="Cepeda A.J."/>
            <person name="Yan W."/>
            <person name="Fan B."/>
            <person name="Jiang Y."/>
            <person name="Adhikari A."/>
            <person name="Zheng C.-J."/>
            <person name="Schuster L."/>
            <person name="Cowan T.M."/>
            <person name="Smanski M.J."/>
            <person name="Chevrette M.G."/>
            <person name="De Carvalho L.P.S."/>
            <person name="Shen B."/>
        </authorList>
    </citation>
    <scope>NUCLEOTIDE SEQUENCE [LARGE SCALE GENOMIC DNA]</scope>
    <source>
        <strain evidence="2 3">NPDC002173</strain>
    </source>
</reference>
<evidence type="ECO:0000313" key="3">
    <source>
        <dbReference type="Proteomes" id="UP001602013"/>
    </source>
</evidence>
<evidence type="ECO:0000313" key="2">
    <source>
        <dbReference type="EMBL" id="MFF3671731.1"/>
    </source>
</evidence>